<proteinExistence type="predicted"/>
<keyword evidence="3" id="KW-1185">Reference proteome</keyword>
<accession>A0ABR2K9K4</accession>
<protein>
    <recommendedName>
        <fullName evidence="4">Kelch motif family protein</fullName>
    </recommendedName>
</protein>
<evidence type="ECO:0008006" key="4">
    <source>
        <dbReference type="Google" id="ProtNLM"/>
    </source>
</evidence>
<dbReference type="PANTHER" id="PTHR23244">
    <property type="entry name" value="KELCH REPEAT DOMAIN"/>
    <property type="match status" value="1"/>
</dbReference>
<reference evidence="2 3" key="1">
    <citation type="submission" date="2024-04" db="EMBL/GenBank/DDBJ databases">
        <title>Tritrichomonas musculus Genome.</title>
        <authorList>
            <person name="Alves-Ferreira E."/>
            <person name="Grigg M."/>
            <person name="Lorenzi H."/>
            <person name="Galac M."/>
        </authorList>
    </citation>
    <scope>NUCLEOTIDE SEQUENCE [LARGE SCALE GENOMIC DNA]</scope>
    <source>
        <strain evidence="2 3">EAF2021</strain>
    </source>
</reference>
<evidence type="ECO:0000313" key="3">
    <source>
        <dbReference type="Proteomes" id="UP001470230"/>
    </source>
</evidence>
<evidence type="ECO:0000313" key="2">
    <source>
        <dbReference type="EMBL" id="KAK8887724.1"/>
    </source>
</evidence>
<sequence>MLDILDPPSLKNLKLDSHDNASEKIARVTTLLQSDASRTFCFHEERLFCKLNDANKSYLLYLKSNSDVWEFVDQLPFGYREGQSLTSTYSGMAFFGGANSTTFYNDLWIYMNTTEWFTVPTDIPARKNQAVNCDAQGHLIIYGGTGPNGTLNDLYVIDITTQEVKQIQLINNSPLPRLTNHSLTLLKDGTFFLFGKDETNLNAGSKKFTYIANFLDIENGTLLPIQTEFENAIDSSNYYTSYIYGLVFLFGLTQNQPIWMFDLTNNIWIPFSMAFLKSQSLRPLFLFISEAFSQKKSIHLVDHTLLRLITIPVFSSSPPEDVHESPQFIHFLRTHLKAGCSYFDSLKVQYNLESEKVLDKIKNKFDKQSFVNNYLSLTDMYDLSKELEKKAEKIYAMMNLSENQFNINLTNMIHDSYLLSSDNLLKKDLNAHEILSATNEIRKKGKEEITRLSEIAESLSRQIEQSSFLTIFNSFNAQQPQQQRALSPNYISQLQKSSQLANEIQFEQSRLADEQKKIKSLGFTKKNKLINLRYQIWSVTQSEYQKFEKLKEVKKNFFNAVADIYSLRHQELQINDLKARNLAENYIKKPDLITEMKKAQDNLKKLKASFSAKIDDLGLDDNSRQEGSYFNKLIDIANDLEEMKNWIDEANLLLMGQTSPLSQSQQMASPANQRPQIHPLTRSNTTVSRISPPPMTSPLRKPKPRFNNPLLETNEYFTRFAQCIGNSETYLSDLQNVLSRIENVVDIFNF</sequence>
<dbReference type="PANTHER" id="PTHR23244:SF471">
    <property type="entry name" value="GUANINE NUCLEOTIDE-BINDING PROTEIN SUBUNIT BETA 1-RELATED"/>
    <property type="match status" value="1"/>
</dbReference>
<dbReference type="SUPFAM" id="SSF117281">
    <property type="entry name" value="Kelch motif"/>
    <property type="match status" value="1"/>
</dbReference>
<comment type="caution">
    <text evidence="2">The sequence shown here is derived from an EMBL/GenBank/DDBJ whole genome shotgun (WGS) entry which is preliminary data.</text>
</comment>
<evidence type="ECO:0000256" key="1">
    <source>
        <dbReference type="SAM" id="MobiDB-lite"/>
    </source>
</evidence>
<name>A0ABR2K9K4_9EUKA</name>
<dbReference type="EMBL" id="JAPFFF010000006">
    <property type="protein sequence ID" value="KAK8887724.1"/>
    <property type="molecule type" value="Genomic_DNA"/>
</dbReference>
<dbReference type="Proteomes" id="UP001470230">
    <property type="component" value="Unassembled WGS sequence"/>
</dbReference>
<dbReference type="InterPro" id="IPR015915">
    <property type="entry name" value="Kelch-typ_b-propeller"/>
</dbReference>
<feature type="region of interest" description="Disordered" evidence="1">
    <location>
        <begin position="684"/>
        <end position="705"/>
    </location>
</feature>
<dbReference type="Gene3D" id="2.120.10.80">
    <property type="entry name" value="Kelch-type beta propeller"/>
    <property type="match status" value="1"/>
</dbReference>
<dbReference type="Pfam" id="PF24681">
    <property type="entry name" value="Kelch_KLHDC2_KLHL20_DRC7"/>
    <property type="match status" value="1"/>
</dbReference>
<organism evidence="2 3">
    <name type="scientific">Tritrichomonas musculus</name>
    <dbReference type="NCBI Taxonomy" id="1915356"/>
    <lineage>
        <taxon>Eukaryota</taxon>
        <taxon>Metamonada</taxon>
        <taxon>Parabasalia</taxon>
        <taxon>Tritrichomonadida</taxon>
        <taxon>Tritrichomonadidae</taxon>
        <taxon>Tritrichomonas</taxon>
    </lineage>
</organism>
<gene>
    <name evidence="2" type="ORF">M9Y10_038778</name>
</gene>